<comment type="cofactor">
    <cofactor evidence="6 7">
        <name>Mg(2+)</name>
        <dbReference type="ChEBI" id="CHEBI:18420"/>
    </cofactor>
    <text evidence="6 7">Binds 1 Mg(2+) ion per subunit.</text>
</comment>
<feature type="active site" description="Proton acceptor; specific for (S)-substrate epimerization" evidence="5">
    <location>
        <position position="267"/>
    </location>
</feature>
<comment type="caution">
    <text evidence="9">The sequence shown here is derived from an EMBL/GenBank/DDBJ whole genome shotgun (WGS) entry which is preliminary data.</text>
</comment>
<feature type="binding site" evidence="6">
    <location>
        <position position="243"/>
    </location>
    <ligand>
        <name>Mg(2+)</name>
        <dbReference type="ChEBI" id="CHEBI:18420"/>
    </ligand>
</feature>
<dbReference type="Proteomes" id="UP000271031">
    <property type="component" value="Unassembled WGS sequence"/>
</dbReference>
<dbReference type="GO" id="GO:0000287">
    <property type="term" value="F:magnesium ion binding"/>
    <property type="evidence" value="ECO:0007669"/>
    <property type="project" value="UniProtKB-ARBA"/>
</dbReference>
<evidence type="ECO:0000313" key="9">
    <source>
        <dbReference type="EMBL" id="RNB82386.1"/>
    </source>
</evidence>
<protein>
    <recommendedName>
        <fullName evidence="7">Dipeptide epimerase</fullName>
        <ecNumber evidence="7">5.1.1.-</ecNumber>
    </recommendedName>
</protein>
<dbReference type="CDD" id="cd03319">
    <property type="entry name" value="L-Ala-DL-Glu_epimerase"/>
    <property type="match status" value="1"/>
</dbReference>
<evidence type="ECO:0000256" key="4">
    <source>
        <dbReference type="ARBA" id="ARBA00023235"/>
    </source>
</evidence>
<evidence type="ECO:0000256" key="5">
    <source>
        <dbReference type="PIRSR" id="PIRSR634603-1"/>
    </source>
</evidence>
<dbReference type="RefSeq" id="WP_122920464.1">
    <property type="nucleotide sequence ID" value="NZ_RHHQ01000020.1"/>
</dbReference>
<dbReference type="GO" id="GO:0016855">
    <property type="term" value="F:racemase and epimerase activity, acting on amino acids and derivatives"/>
    <property type="evidence" value="ECO:0007669"/>
    <property type="project" value="UniProtKB-UniRule"/>
</dbReference>
<evidence type="ECO:0000256" key="1">
    <source>
        <dbReference type="ARBA" id="ARBA00008031"/>
    </source>
</evidence>
<dbReference type="InterPro" id="IPR013342">
    <property type="entry name" value="Mandelate_racemase_C"/>
</dbReference>
<keyword evidence="3 6" id="KW-0460">Magnesium</keyword>
<name>A0A3M8D2U4_9BACL</name>
<accession>A0A3M8D2U4</accession>
<dbReference type="InterPro" id="IPR013341">
    <property type="entry name" value="Mandelate_racemase_N_dom"/>
</dbReference>
<organism evidence="9 10">
    <name type="scientific">Brevibacillus fluminis</name>
    <dbReference type="NCBI Taxonomy" id="511487"/>
    <lineage>
        <taxon>Bacteria</taxon>
        <taxon>Bacillati</taxon>
        <taxon>Bacillota</taxon>
        <taxon>Bacilli</taxon>
        <taxon>Bacillales</taxon>
        <taxon>Paenibacillaceae</taxon>
        <taxon>Brevibacillus</taxon>
    </lineage>
</organism>
<dbReference type="FunFam" id="3.30.390.10:FF:000009">
    <property type="entry name" value="Hydrophobic dipeptide epimerase"/>
    <property type="match status" value="1"/>
</dbReference>
<reference evidence="9 10" key="1">
    <citation type="submission" date="2018-10" db="EMBL/GenBank/DDBJ databases">
        <title>Phylogenomics of Brevibacillus.</title>
        <authorList>
            <person name="Dunlap C."/>
        </authorList>
    </citation>
    <scope>NUCLEOTIDE SEQUENCE [LARGE SCALE GENOMIC DNA]</scope>
    <source>
        <strain evidence="9 10">JCM 15716</strain>
    </source>
</reference>
<feature type="domain" description="Mandelate racemase/muconate lactonizing enzyme C-terminal" evidence="8">
    <location>
        <begin position="142"/>
        <end position="239"/>
    </location>
</feature>
<evidence type="ECO:0000256" key="6">
    <source>
        <dbReference type="PIRSR" id="PIRSR634603-3"/>
    </source>
</evidence>
<dbReference type="GO" id="GO:0006518">
    <property type="term" value="P:peptide metabolic process"/>
    <property type="evidence" value="ECO:0007669"/>
    <property type="project" value="UniProtKB-ARBA"/>
</dbReference>
<dbReference type="EC" id="5.1.1.-" evidence="7"/>
<dbReference type="Gene3D" id="3.20.20.120">
    <property type="entry name" value="Enolase-like C-terminal domain"/>
    <property type="match status" value="1"/>
</dbReference>
<dbReference type="PANTHER" id="PTHR48073:SF2">
    <property type="entry name" value="O-SUCCINYLBENZOATE SYNTHASE"/>
    <property type="match status" value="1"/>
</dbReference>
<dbReference type="SFLD" id="SFLDS00001">
    <property type="entry name" value="Enolase"/>
    <property type="match status" value="1"/>
</dbReference>
<dbReference type="PANTHER" id="PTHR48073">
    <property type="entry name" value="O-SUCCINYLBENZOATE SYNTHASE-RELATED"/>
    <property type="match status" value="1"/>
</dbReference>
<feature type="active site" description="Proton acceptor; specific for (R)-substrate epimerization" evidence="5">
    <location>
        <position position="163"/>
    </location>
</feature>
<dbReference type="OrthoDB" id="9775391at2"/>
<dbReference type="Gene3D" id="3.30.390.10">
    <property type="entry name" value="Enolase-like, N-terminal domain"/>
    <property type="match status" value="1"/>
</dbReference>
<evidence type="ECO:0000256" key="2">
    <source>
        <dbReference type="ARBA" id="ARBA00022723"/>
    </source>
</evidence>
<keyword evidence="10" id="KW-1185">Reference proteome</keyword>
<evidence type="ECO:0000256" key="7">
    <source>
        <dbReference type="RuleBase" id="RU366006"/>
    </source>
</evidence>
<evidence type="ECO:0000256" key="3">
    <source>
        <dbReference type="ARBA" id="ARBA00022842"/>
    </source>
</evidence>
<keyword evidence="4 7" id="KW-0413">Isomerase</keyword>
<gene>
    <name evidence="9" type="ORF">EDM56_24015</name>
</gene>
<dbReference type="InterPro" id="IPR036849">
    <property type="entry name" value="Enolase-like_C_sf"/>
</dbReference>
<dbReference type="InterPro" id="IPR029017">
    <property type="entry name" value="Enolase-like_N"/>
</dbReference>
<dbReference type="SMART" id="SM00922">
    <property type="entry name" value="MR_MLE"/>
    <property type="match status" value="1"/>
</dbReference>
<dbReference type="SFLD" id="SFLDF00009">
    <property type="entry name" value="o-succinylbenzoate_synthase"/>
    <property type="match status" value="1"/>
</dbReference>
<feature type="binding site" evidence="6">
    <location>
        <position position="218"/>
    </location>
    <ligand>
        <name>Mg(2+)</name>
        <dbReference type="ChEBI" id="CHEBI:18420"/>
    </ligand>
</feature>
<dbReference type="Pfam" id="PF02746">
    <property type="entry name" value="MR_MLE_N"/>
    <property type="match status" value="1"/>
</dbReference>
<dbReference type="SUPFAM" id="SSF54826">
    <property type="entry name" value="Enolase N-terminal domain-like"/>
    <property type="match status" value="1"/>
</dbReference>
<evidence type="ECO:0000259" key="8">
    <source>
        <dbReference type="SMART" id="SM00922"/>
    </source>
</evidence>
<dbReference type="InterPro" id="IPR034603">
    <property type="entry name" value="Dipeptide_epimerase"/>
</dbReference>
<dbReference type="AlphaFoldDB" id="A0A3M8D2U4"/>
<sequence length="369" mass="40198">MKITSIEIFNTNLPLHRPFIVSYDTYYDLPSIVVKVTTDEGYVGYGEAVPDSHVTGETSASTYAMLEHDLAPALLGQDPFQLERVHERMNAIVKYAPSAKAAIDLACYDIIGKATGQPVYKLLGGAYHETLDVPCVISILEPAEMARQAAEAIAEGYTNIKIKVGGDPTVDVQRIRAVRDAIGFEVPLRVDANQGWRTAATTLRVLKQIEDCRIEWIEQPVVADDIIGLAEIRQKTTIPVMIDEGLHGDKEMREVIVRQAADLINIKLMKCGGIFPALKLVAQAELAGIGCQVGSMVESAIATAAGAHLSLAKKAIFSNEMVGPLMFSRDFGKLTYENHQLKLSDRPGLGVDVDEAVIRELAVRSVLIS</sequence>
<evidence type="ECO:0000313" key="10">
    <source>
        <dbReference type="Proteomes" id="UP000271031"/>
    </source>
</evidence>
<dbReference type="EMBL" id="RHHQ01000020">
    <property type="protein sequence ID" value="RNB82386.1"/>
    <property type="molecule type" value="Genomic_DNA"/>
</dbReference>
<proteinExistence type="inferred from homology"/>
<keyword evidence="2 6" id="KW-0479">Metal-binding</keyword>
<feature type="binding site" evidence="6">
    <location>
        <position position="191"/>
    </location>
    <ligand>
        <name>Mg(2+)</name>
        <dbReference type="ChEBI" id="CHEBI:18420"/>
    </ligand>
</feature>
<dbReference type="Pfam" id="PF13378">
    <property type="entry name" value="MR_MLE_C"/>
    <property type="match status" value="1"/>
</dbReference>
<dbReference type="InterPro" id="IPR029065">
    <property type="entry name" value="Enolase_C-like"/>
</dbReference>
<dbReference type="SUPFAM" id="SSF51604">
    <property type="entry name" value="Enolase C-terminal domain-like"/>
    <property type="match status" value="1"/>
</dbReference>
<comment type="similarity">
    <text evidence="1 7">Belongs to the mandelate racemase/muconate lactonizing enzyme family.</text>
</comment>
<dbReference type="SFLD" id="SFLDG00180">
    <property type="entry name" value="muconate_cycloisomerase"/>
    <property type="match status" value="1"/>
</dbReference>